<reference evidence="2 3" key="1">
    <citation type="journal article" date="2015" name="G3 (Bethesda)">
        <title>Insights into Ongoing Evolution of the Hexachlorocyclohexane Catabolic Pathway from Comparative Genomics of Ten Sphingomonadaceae Strains.</title>
        <authorList>
            <person name="Pearce S.L."/>
            <person name="Oakeshott J.G."/>
            <person name="Pandey G."/>
        </authorList>
    </citation>
    <scope>NUCLEOTIDE SEQUENCE [LARGE SCALE GENOMIC DNA]</scope>
    <source>
        <strain evidence="2 3">LL02</strain>
    </source>
</reference>
<feature type="domain" description="Glycosyl transferase family 1" evidence="1">
    <location>
        <begin position="239"/>
        <end position="399"/>
    </location>
</feature>
<accession>A0A0J7XXX5</accession>
<dbReference type="AlphaFoldDB" id="A0A0J7XXX5"/>
<dbReference type="PANTHER" id="PTHR45947">
    <property type="entry name" value="SULFOQUINOVOSYL TRANSFERASE SQD2"/>
    <property type="match status" value="1"/>
</dbReference>
<keyword evidence="2" id="KW-0808">Transferase</keyword>
<dbReference type="OrthoDB" id="9790710at2"/>
<proteinExistence type="predicted"/>
<dbReference type="Gene3D" id="3.40.50.2000">
    <property type="entry name" value="Glycogen Phosphorylase B"/>
    <property type="match status" value="2"/>
</dbReference>
<keyword evidence="3" id="KW-1185">Reference proteome</keyword>
<dbReference type="SUPFAM" id="SSF53756">
    <property type="entry name" value="UDP-Glycosyltransferase/glycogen phosphorylase"/>
    <property type="match status" value="1"/>
</dbReference>
<dbReference type="Proteomes" id="UP000052268">
    <property type="component" value="Unassembled WGS sequence"/>
</dbReference>
<sequence>MARAEGLAETNMRILLVAENISLRLSGETLLPCCYFEQFVAGGEDVHLLCHERVREDLRADLPPDQFARVRFVKDRPLQNFLFRLGRRFPYRVEDLVFNQLIQIVTQWHMRGIARDMVRKFDIDVVFQPAPIAATAVSFMHGLGAPVVIGPMSGGMNLPPAFRRMDGPVVRLSIAAARFGSAALHRLFPGKLRAAALIVANEQTRAALPGGIRGKVHEVMESAVDLERWVQRPVTEKAANEPTSFIFCSRFVDWKGIRLLVSAFAPLARSGNSMLHLVGDGELFEEIREQVRREGLTRKVILHGRVDRDRYQEMLRETDVYVTPSLRECGGMAMMEAMAVGLPVIGIDWGGAAQYAAPDCALLVKPTSEQAVIDGLTAAMARMAASPELRRSMGDAARHHLEQAGHGWADKARAVLGVLKEAAEGSGRICARPKTTSEALAASSSLQVAR</sequence>
<dbReference type="InterPro" id="IPR001296">
    <property type="entry name" value="Glyco_trans_1"/>
</dbReference>
<evidence type="ECO:0000259" key="1">
    <source>
        <dbReference type="Pfam" id="PF00534"/>
    </source>
</evidence>
<dbReference type="Pfam" id="PF00534">
    <property type="entry name" value="Glycos_transf_1"/>
    <property type="match status" value="1"/>
</dbReference>
<gene>
    <name evidence="2" type="ORF">V474_15730</name>
</gene>
<dbReference type="PANTHER" id="PTHR45947:SF3">
    <property type="entry name" value="SULFOQUINOVOSYL TRANSFERASE SQD2"/>
    <property type="match status" value="1"/>
</dbReference>
<comment type="caution">
    <text evidence="2">The sequence shown here is derived from an EMBL/GenBank/DDBJ whole genome shotgun (WGS) entry which is preliminary data.</text>
</comment>
<dbReference type="EMBL" id="JACU01000004">
    <property type="protein sequence ID" value="KMS56389.1"/>
    <property type="molecule type" value="Genomic_DNA"/>
</dbReference>
<evidence type="ECO:0000313" key="2">
    <source>
        <dbReference type="EMBL" id="KMS56389.1"/>
    </source>
</evidence>
<protein>
    <submittedName>
        <fullName evidence="2">Glycosyl transferase family 1</fullName>
    </submittedName>
</protein>
<dbReference type="GO" id="GO:0016757">
    <property type="term" value="F:glycosyltransferase activity"/>
    <property type="evidence" value="ECO:0007669"/>
    <property type="project" value="InterPro"/>
</dbReference>
<dbReference type="PATRIC" id="fig|1114963.3.peg.1974"/>
<name>A0A0J7XXX5_9SPHN</name>
<dbReference type="InterPro" id="IPR050194">
    <property type="entry name" value="Glycosyltransferase_grp1"/>
</dbReference>
<evidence type="ECO:0000313" key="3">
    <source>
        <dbReference type="Proteomes" id="UP000052268"/>
    </source>
</evidence>
<dbReference type="CDD" id="cd03801">
    <property type="entry name" value="GT4_PimA-like"/>
    <property type="match status" value="1"/>
</dbReference>
<organism evidence="2 3">
    <name type="scientific">Novosphingobium barchaimii LL02</name>
    <dbReference type="NCBI Taxonomy" id="1114963"/>
    <lineage>
        <taxon>Bacteria</taxon>
        <taxon>Pseudomonadati</taxon>
        <taxon>Pseudomonadota</taxon>
        <taxon>Alphaproteobacteria</taxon>
        <taxon>Sphingomonadales</taxon>
        <taxon>Sphingomonadaceae</taxon>
        <taxon>Novosphingobium</taxon>
    </lineage>
</organism>